<dbReference type="SUPFAM" id="SSF55729">
    <property type="entry name" value="Acyl-CoA N-acyltransferases (Nat)"/>
    <property type="match status" value="1"/>
</dbReference>
<dbReference type="RefSeq" id="WP_188025674.1">
    <property type="nucleotide sequence ID" value="NZ_JACHGR010000002.1"/>
</dbReference>
<sequence length="137" mass="15020">MDIQYAVNKPISAAQFIGLLKETTLGGRRPIDKLDRIQGMLDNADLIVTAWAGEKLVGIARSVTDFNFCCYLSDLAVSETVQASGIGKELIRKTFLELKEGCTLYLVAAPQAVNYYPKIGMTQHHSAWTLSDIAALK</sequence>
<accession>A0A841GHQ8</accession>
<dbReference type="PANTHER" id="PTHR43233:SF1">
    <property type="entry name" value="FAMILY N-ACETYLTRANSFERASE, PUTATIVE (AFU_ORTHOLOGUE AFUA_6G03350)-RELATED"/>
    <property type="match status" value="1"/>
</dbReference>
<proteinExistence type="predicted"/>
<dbReference type="AlphaFoldDB" id="A0A841GHQ8"/>
<dbReference type="Proteomes" id="UP000585721">
    <property type="component" value="Unassembled WGS sequence"/>
</dbReference>
<dbReference type="CDD" id="cd04301">
    <property type="entry name" value="NAT_SF"/>
    <property type="match status" value="1"/>
</dbReference>
<name>A0A841GHQ8_9GAMM</name>
<reference evidence="2 3" key="1">
    <citation type="submission" date="2020-08" db="EMBL/GenBank/DDBJ databases">
        <title>Genomic Encyclopedia of Type Strains, Phase IV (KMG-IV): sequencing the most valuable type-strain genomes for metagenomic binning, comparative biology and taxonomic classification.</title>
        <authorList>
            <person name="Goeker M."/>
        </authorList>
    </citation>
    <scope>NUCLEOTIDE SEQUENCE [LARGE SCALE GENOMIC DNA]</scope>
    <source>
        <strain evidence="2 3">DSM 22975</strain>
    </source>
</reference>
<gene>
    <name evidence="2" type="ORF">HNR75_000747</name>
</gene>
<dbReference type="InterPro" id="IPR053144">
    <property type="entry name" value="Acetyltransferase_Butenolide"/>
</dbReference>
<evidence type="ECO:0000313" key="2">
    <source>
        <dbReference type="EMBL" id="MBB6054875.1"/>
    </source>
</evidence>
<organism evidence="2 3">
    <name type="scientific">Tolumonas osonensis</name>
    <dbReference type="NCBI Taxonomy" id="675874"/>
    <lineage>
        <taxon>Bacteria</taxon>
        <taxon>Pseudomonadati</taxon>
        <taxon>Pseudomonadota</taxon>
        <taxon>Gammaproteobacteria</taxon>
        <taxon>Aeromonadales</taxon>
        <taxon>Aeromonadaceae</taxon>
        <taxon>Tolumonas</taxon>
    </lineage>
</organism>
<dbReference type="Pfam" id="PF00583">
    <property type="entry name" value="Acetyltransf_1"/>
    <property type="match status" value="1"/>
</dbReference>
<keyword evidence="3" id="KW-1185">Reference proteome</keyword>
<dbReference type="InterPro" id="IPR000182">
    <property type="entry name" value="GNAT_dom"/>
</dbReference>
<comment type="caution">
    <text evidence="2">The sequence shown here is derived from an EMBL/GenBank/DDBJ whole genome shotgun (WGS) entry which is preliminary data.</text>
</comment>
<feature type="domain" description="N-acetyltransferase" evidence="1">
    <location>
        <begin position="3"/>
        <end position="137"/>
    </location>
</feature>
<dbReference type="InterPro" id="IPR016181">
    <property type="entry name" value="Acyl_CoA_acyltransferase"/>
</dbReference>
<evidence type="ECO:0000313" key="3">
    <source>
        <dbReference type="Proteomes" id="UP000585721"/>
    </source>
</evidence>
<dbReference type="Gene3D" id="3.40.630.30">
    <property type="match status" value="1"/>
</dbReference>
<dbReference type="PROSITE" id="PS51186">
    <property type="entry name" value="GNAT"/>
    <property type="match status" value="1"/>
</dbReference>
<dbReference type="GO" id="GO:0016747">
    <property type="term" value="F:acyltransferase activity, transferring groups other than amino-acyl groups"/>
    <property type="evidence" value="ECO:0007669"/>
    <property type="project" value="InterPro"/>
</dbReference>
<dbReference type="EMBL" id="JACHGR010000002">
    <property type="protein sequence ID" value="MBB6054875.1"/>
    <property type="molecule type" value="Genomic_DNA"/>
</dbReference>
<dbReference type="PANTHER" id="PTHR43233">
    <property type="entry name" value="FAMILY N-ACETYLTRANSFERASE, PUTATIVE (AFU_ORTHOLOGUE AFUA_6G03350)-RELATED"/>
    <property type="match status" value="1"/>
</dbReference>
<keyword evidence="2" id="KW-0808">Transferase</keyword>
<protein>
    <submittedName>
        <fullName evidence="2">Putative N-acetyltransferase YhbS</fullName>
    </submittedName>
</protein>
<evidence type="ECO:0000259" key="1">
    <source>
        <dbReference type="PROSITE" id="PS51186"/>
    </source>
</evidence>